<proteinExistence type="predicted"/>
<dbReference type="EMBL" id="JAWIIV010000036">
    <property type="protein sequence ID" value="MEC4722766.1"/>
    <property type="molecule type" value="Genomic_DNA"/>
</dbReference>
<evidence type="ECO:0000256" key="1">
    <source>
        <dbReference type="SAM" id="Phobius"/>
    </source>
</evidence>
<feature type="transmembrane region" description="Helical" evidence="1">
    <location>
        <begin position="41"/>
        <end position="65"/>
    </location>
</feature>
<comment type="caution">
    <text evidence="2">The sequence shown here is derived from an EMBL/GenBank/DDBJ whole genome shotgun (WGS) entry which is preliminary data.</text>
</comment>
<protein>
    <submittedName>
        <fullName evidence="2">DUF6338 family protein</fullName>
    </submittedName>
</protein>
<sequence>MPPEISKEVVSLLQYLLPGFLVGWVFYGLTSHQKPPQFERVIQALIFSLGVQVLVIIERAIAAYLTRWATLGSWTADSELIASILSALVLGAVTAHIANKDILHGMLRKFRLSSRSAHSSEWYIAFSERQRYVVLHLKDERRLFGWPTAWPSDPEKGFFIMDQPEWLEAPAGQSDQTECMVVNVTDVKWVEFIKKP</sequence>
<keyword evidence="3" id="KW-1185">Reference proteome</keyword>
<evidence type="ECO:0000313" key="3">
    <source>
        <dbReference type="Proteomes" id="UP001352263"/>
    </source>
</evidence>
<dbReference type="Proteomes" id="UP001352263">
    <property type="component" value="Unassembled WGS sequence"/>
</dbReference>
<dbReference type="Pfam" id="PF19865">
    <property type="entry name" value="DUF6338"/>
    <property type="match status" value="1"/>
</dbReference>
<feature type="transmembrane region" description="Helical" evidence="1">
    <location>
        <begin position="12"/>
        <end position="29"/>
    </location>
</feature>
<feature type="transmembrane region" description="Helical" evidence="1">
    <location>
        <begin position="80"/>
        <end position="99"/>
    </location>
</feature>
<name>A0ABU6JH18_9BURK</name>
<keyword evidence="1" id="KW-1133">Transmembrane helix</keyword>
<reference evidence="2 3" key="1">
    <citation type="submission" date="2023-10" db="EMBL/GenBank/DDBJ databases">
        <title>Noviherbaspirillum sp. CPCC 100848 genome assembly.</title>
        <authorList>
            <person name="Li X.Y."/>
            <person name="Fang X.M."/>
        </authorList>
    </citation>
    <scope>NUCLEOTIDE SEQUENCE [LARGE SCALE GENOMIC DNA]</scope>
    <source>
        <strain evidence="2 3">CPCC 100848</strain>
    </source>
</reference>
<dbReference type="InterPro" id="IPR045919">
    <property type="entry name" value="DUF6338"/>
</dbReference>
<accession>A0ABU6JH18</accession>
<evidence type="ECO:0000313" key="2">
    <source>
        <dbReference type="EMBL" id="MEC4722766.1"/>
    </source>
</evidence>
<gene>
    <name evidence="2" type="ORF">RY831_26755</name>
</gene>
<dbReference type="RefSeq" id="WP_326509425.1">
    <property type="nucleotide sequence ID" value="NZ_JAWIIV010000036.1"/>
</dbReference>
<keyword evidence="1" id="KW-0812">Transmembrane</keyword>
<organism evidence="2 3">
    <name type="scientific">Noviherbaspirillum album</name>
    <dbReference type="NCBI Taxonomy" id="3080276"/>
    <lineage>
        <taxon>Bacteria</taxon>
        <taxon>Pseudomonadati</taxon>
        <taxon>Pseudomonadota</taxon>
        <taxon>Betaproteobacteria</taxon>
        <taxon>Burkholderiales</taxon>
        <taxon>Oxalobacteraceae</taxon>
        <taxon>Noviherbaspirillum</taxon>
    </lineage>
</organism>
<keyword evidence="1" id="KW-0472">Membrane</keyword>